<evidence type="ECO:0000259" key="1">
    <source>
        <dbReference type="Pfam" id="PF08241"/>
    </source>
</evidence>
<dbReference type="EMBL" id="VCDI01000002">
    <property type="protein sequence ID" value="TLU73446.1"/>
    <property type="molecule type" value="Genomic_DNA"/>
</dbReference>
<accession>A0A5R9JDG9</accession>
<reference evidence="2 3" key="1">
    <citation type="submission" date="2019-05" db="EMBL/GenBank/DDBJ databases">
        <authorList>
            <person name="Pankratov T."/>
            <person name="Grouzdev D."/>
        </authorList>
    </citation>
    <scope>NUCLEOTIDE SEQUENCE [LARGE SCALE GENOMIC DNA]</scope>
    <source>
        <strain evidence="2 3">KEBCLARHB70R</strain>
    </source>
</reference>
<dbReference type="Proteomes" id="UP000305654">
    <property type="component" value="Unassembled WGS sequence"/>
</dbReference>
<keyword evidence="3" id="KW-1185">Reference proteome</keyword>
<name>A0A5R9JDG9_9PROT</name>
<keyword evidence="2" id="KW-0489">Methyltransferase</keyword>
<dbReference type="GO" id="GO:0008757">
    <property type="term" value="F:S-adenosylmethionine-dependent methyltransferase activity"/>
    <property type="evidence" value="ECO:0007669"/>
    <property type="project" value="InterPro"/>
</dbReference>
<dbReference type="InterPro" id="IPR029063">
    <property type="entry name" value="SAM-dependent_MTases_sf"/>
</dbReference>
<dbReference type="Gene3D" id="3.40.50.150">
    <property type="entry name" value="Vaccinia Virus protein VP39"/>
    <property type="match status" value="1"/>
</dbReference>
<keyword evidence="2" id="KW-0808">Transferase</keyword>
<dbReference type="InterPro" id="IPR013216">
    <property type="entry name" value="Methyltransf_11"/>
</dbReference>
<sequence length="304" mass="33449">MFSATLFLLFRLAGRYSEAAGHATTGLIPTPCAAAGSAPAFVRHRSSSSRPGKRQAEHDQSGHAPAFIWIPGMSDDFRAMTEFYASRGGRVAARLLRRQLGELWPDLARLNVLGLGHAQPFLSLWQDDARICIAAETRALADTQALASATCIVDEQGLPFPDLSFDRILLCHALETAVSAPRLLRMVWQVLKDDGRVILMVPNRRGLWAHRESTPFGQGAPWSRGQIDRLLAQSLFRVERNAGALWMPPVDLRPVLRLGRLAERTGARMAPQLPGVLLVEAVKDVYAALPTAKRARRRVLVQAV</sequence>
<dbReference type="AlphaFoldDB" id="A0A5R9JDG9"/>
<organism evidence="2 3">
    <name type="scientific">Lichenicoccus roseus</name>
    <dbReference type="NCBI Taxonomy" id="2683649"/>
    <lineage>
        <taxon>Bacteria</taxon>
        <taxon>Pseudomonadati</taxon>
        <taxon>Pseudomonadota</taxon>
        <taxon>Alphaproteobacteria</taxon>
        <taxon>Acetobacterales</taxon>
        <taxon>Acetobacteraceae</taxon>
        <taxon>Lichenicoccus</taxon>
    </lineage>
</organism>
<dbReference type="OrthoDB" id="9800231at2"/>
<evidence type="ECO:0000313" key="2">
    <source>
        <dbReference type="EMBL" id="TLU73446.1"/>
    </source>
</evidence>
<comment type="caution">
    <text evidence="2">The sequence shown here is derived from an EMBL/GenBank/DDBJ whole genome shotgun (WGS) entry which is preliminary data.</text>
</comment>
<feature type="domain" description="Methyltransferase type 11" evidence="1">
    <location>
        <begin position="137"/>
        <end position="199"/>
    </location>
</feature>
<protein>
    <submittedName>
        <fullName evidence="2">Class I SAM-dependent methyltransferase</fullName>
    </submittedName>
</protein>
<evidence type="ECO:0000313" key="3">
    <source>
        <dbReference type="Proteomes" id="UP000305654"/>
    </source>
</evidence>
<dbReference type="GO" id="GO:0032259">
    <property type="term" value="P:methylation"/>
    <property type="evidence" value="ECO:0007669"/>
    <property type="project" value="UniProtKB-KW"/>
</dbReference>
<dbReference type="SUPFAM" id="SSF53335">
    <property type="entry name" value="S-adenosyl-L-methionine-dependent methyltransferases"/>
    <property type="match status" value="1"/>
</dbReference>
<gene>
    <name evidence="2" type="ORF">FE263_08645</name>
</gene>
<proteinExistence type="predicted"/>
<dbReference type="Pfam" id="PF08241">
    <property type="entry name" value="Methyltransf_11"/>
    <property type="match status" value="1"/>
</dbReference>